<keyword evidence="3" id="KW-0862">Zinc</keyword>
<evidence type="ECO:0000256" key="2">
    <source>
        <dbReference type="ARBA" id="ARBA00022771"/>
    </source>
</evidence>
<evidence type="ECO:0000256" key="4">
    <source>
        <dbReference type="PROSITE-ProRule" id="PRU00510"/>
    </source>
</evidence>
<evidence type="ECO:0000259" key="5">
    <source>
        <dbReference type="Pfam" id="PF01258"/>
    </source>
</evidence>
<evidence type="ECO:0000259" key="6">
    <source>
        <dbReference type="Pfam" id="PF21173"/>
    </source>
</evidence>
<dbReference type="PANTHER" id="PTHR33823">
    <property type="entry name" value="RNA POLYMERASE-BINDING TRANSCRIPTION FACTOR DKSA-RELATED"/>
    <property type="match status" value="1"/>
</dbReference>
<dbReference type="eggNOG" id="COG1734">
    <property type="taxonomic scope" value="Bacteria"/>
</dbReference>
<keyword evidence="2" id="KW-0863">Zinc-finger</keyword>
<dbReference type="Pfam" id="PF21173">
    <property type="entry name" value="DksA-like_N"/>
    <property type="match status" value="1"/>
</dbReference>
<organism evidence="7 8">
    <name type="scientific">Paracoccus denitrificans (strain Pd 1222)</name>
    <dbReference type="NCBI Taxonomy" id="318586"/>
    <lineage>
        <taxon>Bacteria</taxon>
        <taxon>Pseudomonadati</taxon>
        <taxon>Pseudomonadota</taxon>
        <taxon>Alphaproteobacteria</taxon>
        <taxon>Rhodobacterales</taxon>
        <taxon>Paracoccaceae</taxon>
        <taxon>Paracoccus</taxon>
    </lineage>
</organism>
<dbReference type="InterPro" id="IPR037187">
    <property type="entry name" value="DnaK_N"/>
</dbReference>
<dbReference type="KEGG" id="pde:Pden_0916"/>
<keyword evidence="1" id="KW-0479">Metal-binding</keyword>
<dbReference type="HOGENOM" id="CLU_043144_3_1_5"/>
<name>A1B0I3_PARDP</name>
<dbReference type="GeneID" id="93452139"/>
<dbReference type="Gene3D" id="1.20.120.910">
    <property type="entry name" value="DksA, coiled-coil domain"/>
    <property type="match status" value="1"/>
</dbReference>
<dbReference type="STRING" id="318586.Pden_0916"/>
<sequence length="106" mass="11469">MDPVARKALLTARRQALLVDLANIRDQLDDPLPQDWDDAAIEQEDDEVLQALGHAHQAELNRIDAALRRIDSGDYGFCAGCGDVILPARLDLLPDTPLCAHCAAGA</sequence>
<dbReference type="EnsemblBacteria" id="ABL69027">
    <property type="protein sequence ID" value="ABL69027"/>
    <property type="gene ID" value="Pden_0916"/>
</dbReference>
<dbReference type="InterPro" id="IPR000962">
    <property type="entry name" value="Znf_DskA_TraR"/>
</dbReference>
<feature type="domain" description="DnaK suppressor protein-like N-terminal" evidence="6">
    <location>
        <begin position="7"/>
        <end position="70"/>
    </location>
</feature>
<reference evidence="8" key="1">
    <citation type="submission" date="2006-12" db="EMBL/GenBank/DDBJ databases">
        <title>Complete sequence of chromosome 1 of Paracoccus denitrificans PD1222.</title>
        <authorList>
            <person name="Copeland A."/>
            <person name="Lucas S."/>
            <person name="Lapidus A."/>
            <person name="Barry K."/>
            <person name="Detter J.C."/>
            <person name="Glavina del Rio T."/>
            <person name="Hammon N."/>
            <person name="Israni S."/>
            <person name="Dalin E."/>
            <person name="Tice H."/>
            <person name="Pitluck S."/>
            <person name="Munk A.C."/>
            <person name="Brettin T."/>
            <person name="Bruce D."/>
            <person name="Han C."/>
            <person name="Tapia R."/>
            <person name="Gilna P."/>
            <person name="Schmutz J."/>
            <person name="Larimer F."/>
            <person name="Land M."/>
            <person name="Hauser L."/>
            <person name="Kyrpides N."/>
            <person name="Lykidis A."/>
            <person name="Spiro S."/>
            <person name="Richardson D.J."/>
            <person name="Moir J.W.B."/>
            <person name="Ferguson S.J."/>
            <person name="van Spanning R.J.M."/>
            <person name="Richardson P."/>
        </authorList>
    </citation>
    <scope>NUCLEOTIDE SEQUENCE [LARGE SCALE GENOMIC DNA]</scope>
    <source>
        <strain evidence="8">Pd 1222</strain>
    </source>
</reference>
<gene>
    <name evidence="7" type="ordered locus">Pden_0916</name>
</gene>
<dbReference type="AlphaFoldDB" id="A1B0I3"/>
<evidence type="ECO:0000313" key="8">
    <source>
        <dbReference type="Proteomes" id="UP000000361"/>
    </source>
</evidence>
<feature type="domain" description="Zinc finger DksA/TraR C4-type" evidence="5">
    <location>
        <begin position="73"/>
        <end position="105"/>
    </location>
</feature>
<evidence type="ECO:0000256" key="3">
    <source>
        <dbReference type="ARBA" id="ARBA00022833"/>
    </source>
</evidence>
<dbReference type="PANTHER" id="PTHR33823:SF4">
    <property type="entry name" value="GENERAL STRESS PROTEIN 16O"/>
    <property type="match status" value="1"/>
</dbReference>
<dbReference type="InterPro" id="IPR048487">
    <property type="entry name" value="DksA-like_N"/>
</dbReference>
<dbReference type="EMBL" id="CP000489">
    <property type="protein sequence ID" value="ABL69027.1"/>
    <property type="molecule type" value="Genomic_DNA"/>
</dbReference>
<dbReference type="GO" id="GO:0008270">
    <property type="term" value="F:zinc ion binding"/>
    <property type="evidence" value="ECO:0007669"/>
    <property type="project" value="UniProtKB-KW"/>
</dbReference>
<accession>A1B0I3</accession>
<protein>
    <submittedName>
        <fullName evidence="7">Transcriptional regulator, TraR/DksA family</fullName>
    </submittedName>
</protein>
<keyword evidence="8" id="KW-1185">Reference proteome</keyword>
<dbReference type="OrthoDB" id="1121111at2"/>
<evidence type="ECO:0000313" key="7">
    <source>
        <dbReference type="EMBL" id="ABL69027.1"/>
    </source>
</evidence>
<dbReference type="RefSeq" id="WP_011747255.1">
    <property type="nucleotide sequence ID" value="NC_008686.1"/>
</dbReference>
<proteinExistence type="predicted"/>
<dbReference type="PROSITE" id="PS51128">
    <property type="entry name" value="ZF_DKSA_2"/>
    <property type="match status" value="1"/>
</dbReference>
<evidence type="ECO:0000256" key="1">
    <source>
        <dbReference type="ARBA" id="ARBA00022723"/>
    </source>
</evidence>
<dbReference type="Proteomes" id="UP000000361">
    <property type="component" value="Chromosome 1"/>
</dbReference>
<dbReference type="Pfam" id="PF01258">
    <property type="entry name" value="zf-dskA_traR"/>
    <property type="match status" value="1"/>
</dbReference>
<dbReference type="SUPFAM" id="SSF109635">
    <property type="entry name" value="DnaK suppressor protein DksA, alpha-hairpin domain"/>
    <property type="match status" value="1"/>
</dbReference>
<feature type="zinc finger region" description="dksA C4-type" evidence="4">
    <location>
        <begin position="78"/>
        <end position="102"/>
    </location>
</feature>